<comment type="caution">
    <text evidence="8">The sequence shown here is derived from an EMBL/GenBank/DDBJ whole genome shotgun (WGS) entry which is preliminary data.</text>
</comment>
<feature type="domain" description="ABC-2 type transporter transmembrane" evidence="7">
    <location>
        <begin position="12"/>
        <end position="140"/>
    </location>
</feature>
<dbReference type="Pfam" id="PF01061">
    <property type="entry name" value="ABC2_membrane"/>
    <property type="match status" value="1"/>
</dbReference>
<evidence type="ECO:0000313" key="8">
    <source>
        <dbReference type="EMBL" id="KAJ1345655.1"/>
    </source>
</evidence>
<accession>A0AAD5QFF4</accession>
<keyword evidence="3 6" id="KW-0812">Transmembrane</keyword>
<dbReference type="GO" id="GO:0005886">
    <property type="term" value="C:plasma membrane"/>
    <property type="evidence" value="ECO:0007669"/>
    <property type="project" value="TreeGrafter"/>
</dbReference>
<evidence type="ECO:0000256" key="2">
    <source>
        <dbReference type="ARBA" id="ARBA00022448"/>
    </source>
</evidence>
<dbReference type="InterPro" id="IPR013525">
    <property type="entry name" value="ABC2_TM"/>
</dbReference>
<protein>
    <submittedName>
        <fullName evidence="8">ABC-2 type transporter</fullName>
    </submittedName>
</protein>
<name>A0AAD5QFF4_PARTN</name>
<keyword evidence="5 6" id="KW-0472">Membrane</keyword>
<dbReference type="EMBL" id="JAHQIW010000049">
    <property type="protein sequence ID" value="KAJ1345655.1"/>
    <property type="molecule type" value="Genomic_DNA"/>
</dbReference>
<feature type="transmembrane region" description="Helical" evidence="6">
    <location>
        <begin position="120"/>
        <end position="140"/>
    </location>
</feature>
<evidence type="ECO:0000256" key="6">
    <source>
        <dbReference type="SAM" id="Phobius"/>
    </source>
</evidence>
<feature type="transmembrane region" description="Helical" evidence="6">
    <location>
        <begin position="51"/>
        <end position="69"/>
    </location>
</feature>
<gene>
    <name evidence="8" type="primary">WHT-4_2</name>
    <name evidence="8" type="ORF">KIN20_000244</name>
</gene>
<dbReference type="PANTHER" id="PTHR48041">
    <property type="entry name" value="ABC TRANSPORTER G FAMILY MEMBER 28"/>
    <property type="match status" value="1"/>
</dbReference>
<dbReference type="AlphaFoldDB" id="A0AAD5QFF4"/>
<comment type="subcellular location">
    <subcellularLocation>
        <location evidence="1">Membrane</location>
        <topology evidence="1">Multi-pass membrane protein</topology>
    </subcellularLocation>
</comment>
<keyword evidence="2" id="KW-0813">Transport</keyword>
<evidence type="ECO:0000256" key="4">
    <source>
        <dbReference type="ARBA" id="ARBA00022989"/>
    </source>
</evidence>
<keyword evidence="9" id="KW-1185">Reference proteome</keyword>
<evidence type="ECO:0000313" key="9">
    <source>
        <dbReference type="Proteomes" id="UP001196413"/>
    </source>
</evidence>
<evidence type="ECO:0000256" key="5">
    <source>
        <dbReference type="ARBA" id="ARBA00023136"/>
    </source>
</evidence>
<dbReference type="GO" id="GO:0140359">
    <property type="term" value="F:ABC-type transporter activity"/>
    <property type="evidence" value="ECO:0007669"/>
    <property type="project" value="InterPro"/>
</dbReference>
<organism evidence="8 9">
    <name type="scientific">Parelaphostrongylus tenuis</name>
    <name type="common">Meningeal worm</name>
    <dbReference type="NCBI Taxonomy" id="148309"/>
    <lineage>
        <taxon>Eukaryota</taxon>
        <taxon>Metazoa</taxon>
        <taxon>Ecdysozoa</taxon>
        <taxon>Nematoda</taxon>
        <taxon>Chromadorea</taxon>
        <taxon>Rhabditida</taxon>
        <taxon>Rhabditina</taxon>
        <taxon>Rhabditomorpha</taxon>
        <taxon>Strongyloidea</taxon>
        <taxon>Metastrongylidae</taxon>
        <taxon>Parelaphostrongylus</taxon>
    </lineage>
</organism>
<dbReference type="PANTHER" id="PTHR48041:SF104">
    <property type="entry name" value="ABC TRANSPORTER DOMAIN-CONTAINING PROTEIN"/>
    <property type="match status" value="1"/>
</dbReference>
<evidence type="ECO:0000259" key="7">
    <source>
        <dbReference type="Pfam" id="PF01061"/>
    </source>
</evidence>
<evidence type="ECO:0000256" key="3">
    <source>
        <dbReference type="ARBA" id="ARBA00022692"/>
    </source>
</evidence>
<proteinExistence type="predicted"/>
<dbReference type="InterPro" id="IPR050352">
    <property type="entry name" value="ABCG_transporters"/>
</dbReference>
<dbReference type="Proteomes" id="UP001196413">
    <property type="component" value="Unassembled WGS sequence"/>
</dbReference>
<feature type="transmembrane region" description="Helical" evidence="6">
    <location>
        <begin position="90"/>
        <end position="108"/>
    </location>
</feature>
<reference evidence="8" key="1">
    <citation type="submission" date="2021-06" db="EMBL/GenBank/DDBJ databases">
        <title>Parelaphostrongylus tenuis whole genome reference sequence.</title>
        <authorList>
            <person name="Garwood T.J."/>
            <person name="Larsen P.A."/>
            <person name="Fountain-Jones N.M."/>
            <person name="Garbe J.R."/>
            <person name="Macchietto M.G."/>
            <person name="Kania S.A."/>
            <person name="Gerhold R.W."/>
            <person name="Richards J.E."/>
            <person name="Wolf T.M."/>
        </authorList>
    </citation>
    <scope>NUCLEOTIDE SEQUENCE</scope>
    <source>
        <strain evidence="8">MNPRO001-30</strain>
        <tissue evidence="8">Meninges</tissue>
    </source>
</reference>
<keyword evidence="4 6" id="KW-1133">Transmembrane helix</keyword>
<evidence type="ECO:0000256" key="1">
    <source>
        <dbReference type="ARBA" id="ARBA00004141"/>
    </source>
</evidence>
<sequence>MSVMKAYAEAPQASITSFAIGVVNFRTEIYGPSIQNLEGVMYNCVRDMSFLFFYPSINVITSELPVFMRESKARIYSPEAYYIAKSLAEVPQYIALPMIYSTILYWMTGYAAGCVFGDEGLAITIMSGFMQAMLVFWWFLHQFPQHPSMDATIFGALVLQVQFRSVTDKSME</sequence>